<evidence type="ECO:0000313" key="10">
    <source>
        <dbReference type="Proteomes" id="UP000001410"/>
    </source>
</evidence>
<dbReference type="GO" id="GO:0051539">
    <property type="term" value="F:4 iron, 4 sulfur cluster binding"/>
    <property type="evidence" value="ECO:0007669"/>
    <property type="project" value="UniProtKB-KW"/>
</dbReference>
<gene>
    <name evidence="9" type="primary">ydeM</name>
    <name evidence="9" type="ordered locus">c1926</name>
</gene>
<dbReference type="InterPro" id="IPR013785">
    <property type="entry name" value="Aldolase_TIM"/>
</dbReference>
<reference evidence="9 10" key="1">
    <citation type="journal article" date="2002" name="Proc. Natl. Acad. Sci. U.S.A.">
        <title>Extensive mosaic structure revealed by the complete genome sequence of uropathogenic Escherichia coli.</title>
        <authorList>
            <person name="Welch R.A."/>
            <person name="Burland V."/>
            <person name="Plunkett G.III."/>
            <person name="Redford P."/>
            <person name="Roesch P."/>
            <person name="Rasko D."/>
            <person name="Buckles E.L."/>
            <person name="Liou S.R."/>
            <person name="Boutin A."/>
            <person name="Hackett J."/>
            <person name="Stroud D."/>
            <person name="Mayhew G.F."/>
            <person name="Rose D.J."/>
            <person name="Zhou S."/>
            <person name="Schwartz D.C."/>
            <person name="Perna N.T."/>
            <person name="Mobley H.L."/>
            <person name="Donnenberg M.S."/>
            <person name="Blattner F.R."/>
        </authorList>
    </citation>
    <scope>NUCLEOTIDE SEQUENCE [LARGE SCALE GENOMIC DNA]</scope>
    <source>
        <strain evidence="10">CFT073 / ATCC 700928 / UPEC</strain>
    </source>
</reference>
<evidence type="ECO:0000256" key="4">
    <source>
        <dbReference type="ARBA" id="ARBA00022723"/>
    </source>
</evidence>
<comment type="cofactor">
    <cofactor evidence="1">
        <name>[4Fe-4S] cluster</name>
        <dbReference type="ChEBI" id="CHEBI:49883"/>
    </cofactor>
</comment>
<dbReference type="AlphaFoldDB" id="A0A0H2V7L9"/>
<dbReference type="SFLD" id="SFLDS00029">
    <property type="entry name" value="Radical_SAM"/>
    <property type="match status" value="1"/>
</dbReference>
<keyword evidence="6" id="KW-0411">Iron-sulfur</keyword>
<dbReference type="PANTHER" id="PTHR43273">
    <property type="entry name" value="ANAEROBIC SULFATASE-MATURATING ENZYME HOMOLOG ASLB-RELATED"/>
    <property type="match status" value="1"/>
</dbReference>
<dbReference type="PANTHER" id="PTHR43273:SF3">
    <property type="entry name" value="ANAEROBIC SULFATASE-MATURATING ENZYME HOMOLOG ASLB-RELATED"/>
    <property type="match status" value="1"/>
</dbReference>
<organism evidence="9 10">
    <name type="scientific">Escherichia coli O6:H1 (strain CFT073 / ATCC 700928 / UPEC)</name>
    <dbReference type="NCBI Taxonomy" id="199310"/>
    <lineage>
        <taxon>Bacteria</taxon>
        <taxon>Pseudomonadati</taxon>
        <taxon>Pseudomonadota</taxon>
        <taxon>Gammaproteobacteria</taxon>
        <taxon>Enterobacterales</taxon>
        <taxon>Enterobacteriaceae</taxon>
        <taxon>Escherichia</taxon>
    </lineage>
</organism>
<sequence>MSEIAMHVTAKPSSFQCNLKCDYCFYLEKESQFTHEKWMDDSTLKEFIKQYIAASGNQVYFTWQGGEPTLAGLDFFRKVIHYQQRYAGQKRIFNALQTNGILLNNEWCAFLKEHEFLVGISIDGPQELHDRYRRSNSGNGTFAKVIAAIERLKSYQIEFNTLTVINNINVHYPLEVYHFLKSIGSKHMQFIELLETGTPNIDFSGHSENTFRIIDFSVPPTAYGKFMSTIFMQWVKNDVGEIFIRQFESFVSRFLGNGHTSCIFQESCKDNLVVESNGDIYECDHFVYPQYKIGNINKSELKTMNSVQLTAQKKRISAKCQQCVYKPICNGGCPKHRITKANNETVSYFCEGYKILFSTMVPYMNAMVELAKNRVPLYHIMDVAKQMENN</sequence>
<dbReference type="InterPro" id="IPR034491">
    <property type="entry name" value="Anaerob_Ser_sulfatase-maturase"/>
</dbReference>
<dbReference type="EMBL" id="AE014075">
    <property type="protein sequence ID" value="AAN80384.1"/>
    <property type="molecule type" value="Genomic_DNA"/>
</dbReference>
<protein>
    <recommendedName>
        <fullName evidence="8">Radical SAM core domain-containing protein</fullName>
    </recommendedName>
</protein>
<dbReference type="NCBIfam" id="TIGR03942">
    <property type="entry name" value="sulfatase_rSAM"/>
    <property type="match status" value="1"/>
</dbReference>
<dbReference type="GO" id="GO:0016491">
    <property type="term" value="F:oxidoreductase activity"/>
    <property type="evidence" value="ECO:0007669"/>
    <property type="project" value="InterPro"/>
</dbReference>
<dbReference type="SFLD" id="SFLDG01386">
    <property type="entry name" value="main_SPASM_domain-containing"/>
    <property type="match status" value="1"/>
</dbReference>
<dbReference type="CDD" id="cd21120">
    <property type="entry name" value="SPASM_anSME"/>
    <property type="match status" value="1"/>
</dbReference>
<dbReference type="HOGENOM" id="CLU_009273_10_0_6"/>
<accession>A0A0H2V7L9</accession>
<dbReference type="NCBIfam" id="TIGR04085">
    <property type="entry name" value="rSAM_more_4Fe4S"/>
    <property type="match status" value="1"/>
</dbReference>
<dbReference type="Gene3D" id="3.20.20.70">
    <property type="entry name" value="Aldolase class I"/>
    <property type="match status" value="1"/>
</dbReference>
<dbReference type="SFLD" id="SFLDF00285">
    <property type="entry name" value="anaerobic_Ser-type_sulfatase-m"/>
    <property type="match status" value="1"/>
</dbReference>
<dbReference type="eggNOG" id="COG0641">
    <property type="taxonomic scope" value="Bacteria"/>
</dbReference>
<name>A0A0H2V7L9_ECOL6</name>
<dbReference type="SFLD" id="SFLDG01384">
    <property type="entry name" value="thioether_bond_formation_requi"/>
    <property type="match status" value="1"/>
</dbReference>
<evidence type="ECO:0000256" key="1">
    <source>
        <dbReference type="ARBA" id="ARBA00001966"/>
    </source>
</evidence>
<evidence type="ECO:0000256" key="7">
    <source>
        <dbReference type="ARBA" id="ARBA00023601"/>
    </source>
</evidence>
<dbReference type="SFLD" id="SFLDG01072">
    <property type="entry name" value="dehydrogenase_like"/>
    <property type="match status" value="1"/>
</dbReference>
<dbReference type="STRING" id="199310.c1926"/>
<dbReference type="InterPro" id="IPR007197">
    <property type="entry name" value="rSAM"/>
</dbReference>
<evidence type="ECO:0000256" key="3">
    <source>
        <dbReference type="ARBA" id="ARBA00022691"/>
    </source>
</evidence>
<dbReference type="SFLD" id="SFLDG01067">
    <property type="entry name" value="SPASM/twitch_domain_containing"/>
    <property type="match status" value="1"/>
</dbReference>
<keyword evidence="5" id="KW-0408">Iron</keyword>
<dbReference type="CDD" id="cd01335">
    <property type="entry name" value="Radical_SAM"/>
    <property type="match status" value="1"/>
</dbReference>
<dbReference type="InterPro" id="IPR047207">
    <property type="entry name" value="SPASM_anSME"/>
</dbReference>
<dbReference type="KEGG" id="ecc:c1926"/>
<dbReference type="InterPro" id="IPR023867">
    <property type="entry name" value="Sulphatase_maturase_rSAM"/>
</dbReference>
<evidence type="ECO:0000256" key="2">
    <source>
        <dbReference type="ARBA" id="ARBA00022485"/>
    </source>
</evidence>
<proteinExistence type="inferred from homology"/>
<dbReference type="SMR" id="A0A0H2V7L9"/>
<keyword evidence="4" id="KW-0479">Metal-binding</keyword>
<dbReference type="GO" id="GO:0046872">
    <property type="term" value="F:metal ion binding"/>
    <property type="evidence" value="ECO:0007669"/>
    <property type="project" value="UniProtKB-KW"/>
</dbReference>
<keyword evidence="3" id="KW-0949">S-adenosyl-L-methionine</keyword>
<dbReference type="InterPro" id="IPR023885">
    <property type="entry name" value="4Fe4S-binding_SPASM_dom"/>
</dbReference>
<keyword evidence="2" id="KW-0004">4Fe-4S</keyword>
<dbReference type="Proteomes" id="UP000001410">
    <property type="component" value="Chromosome"/>
</dbReference>
<evidence type="ECO:0000256" key="6">
    <source>
        <dbReference type="ARBA" id="ARBA00023014"/>
    </source>
</evidence>
<dbReference type="SUPFAM" id="SSF102114">
    <property type="entry name" value="Radical SAM enzymes"/>
    <property type="match status" value="1"/>
</dbReference>
<feature type="domain" description="Radical SAM core" evidence="8">
    <location>
        <begin position="2"/>
        <end position="236"/>
    </location>
</feature>
<evidence type="ECO:0000313" key="9">
    <source>
        <dbReference type="EMBL" id="AAN80384.1"/>
    </source>
</evidence>
<keyword evidence="10" id="KW-1185">Reference proteome</keyword>
<evidence type="ECO:0000259" key="8">
    <source>
        <dbReference type="PROSITE" id="PS51918"/>
    </source>
</evidence>
<evidence type="ECO:0000256" key="5">
    <source>
        <dbReference type="ARBA" id="ARBA00023004"/>
    </source>
</evidence>
<dbReference type="InterPro" id="IPR058240">
    <property type="entry name" value="rSAM_sf"/>
</dbReference>
<comment type="similarity">
    <text evidence="7">Belongs to the radical SAM superfamily. Anaerobic sulfatase-maturating enzyme family.</text>
</comment>
<dbReference type="Pfam" id="PF13186">
    <property type="entry name" value="SPASM"/>
    <property type="match status" value="1"/>
</dbReference>
<dbReference type="PROSITE" id="PS51918">
    <property type="entry name" value="RADICAL_SAM"/>
    <property type="match status" value="1"/>
</dbReference>
<dbReference type="Pfam" id="PF04055">
    <property type="entry name" value="Radical_SAM"/>
    <property type="match status" value="1"/>
</dbReference>